<dbReference type="RefSeq" id="WP_003386015.1">
    <property type="nucleotide sequence ID" value="NZ_APBN01000001.1"/>
</dbReference>
<dbReference type="Proteomes" id="UP000012081">
    <property type="component" value="Unassembled WGS sequence"/>
</dbReference>
<evidence type="ECO:0000256" key="2">
    <source>
        <dbReference type="HAMAP-Rule" id="MF_00048"/>
    </source>
</evidence>
<dbReference type="PANTHER" id="PTHR34039">
    <property type="entry name" value="UPF0102 PROTEIN YRAN"/>
    <property type="match status" value="1"/>
</dbReference>
<gene>
    <name evidence="3" type="ORF">I532_01765</name>
</gene>
<dbReference type="OrthoDB" id="9802516at2"/>
<dbReference type="PANTHER" id="PTHR34039:SF1">
    <property type="entry name" value="UPF0102 PROTEIN YRAN"/>
    <property type="match status" value="1"/>
</dbReference>
<sequence>MNDARRELGHRGERMAEAYLQQKGLRIVERNYRTARGEIDLVAWDGDVLVFVEVRTRSGLRYGSALESITWQKQKKLREMALTYMQAKMISVRQFRFDVVGIQYHTGKANDRANMDITVQAPVITHVEYAF</sequence>
<dbReference type="GO" id="GO:0003676">
    <property type="term" value="F:nucleic acid binding"/>
    <property type="evidence" value="ECO:0007669"/>
    <property type="project" value="InterPro"/>
</dbReference>
<evidence type="ECO:0000256" key="1">
    <source>
        <dbReference type="ARBA" id="ARBA00006738"/>
    </source>
</evidence>
<evidence type="ECO:0000313" key="4">
    <source>
        <dbReference type="Proteomes" id="UP000012081"/>
    </source>
</evidence>
<dbReference type="STRING" id="1300222.I532_01765"/>
<dbReference type="NCBIfam" id="NF009154">
    <property type="entry name" value="PRK12497.3-3"/>
    <property type="match status" value="1"/>
</dbReference>
<dbReference type="AlphaFoldDB" id="M8DKX3"/>
<dbReference type="PATRIC" id="fig|1300222.3.peg.359"/>
<comment type="similarity">
    <text evidence="1 2">Belongs to the UPF0102 family.</text>
</comment>
<dbReference type="InterPro" id="IPR011856">
    <property type="entry name" value="tRNA_endonuc-like_dom_sf"/>
</dbReference>
<comment type="caution">
    <text evidence="3">The sequence shown here is derived from an EMBL/GenBank/DDBJ whole genome shotgun (WGS) entry which is preliminary data.</text>
</comment>
<dbReference type="InterPro" id="IPR003509">
    <property type="entry name" value="UPF0102_YraN-like"/>
</dbReference>
<dbReference type="InterPro" id="IPR011335">
    <property type="entry name" value="Restrct_endonuc-II-like"/>
</dbReference>
<organism evidence="3 4">
    <name type="scientific">Brevibacillus borstelensis AK1</name>
    <dbReference type="NCBI Taxonomy" id="1300222"/>
    <lineage>
        <taxon>Bacteria</taxon>
        <taxon>Bacillati</taxon>
        <taxon>Bacillota</taxon>
        <taxon>Bacilli</taxon>
        <taxon>Bacillales</taxon>
        <taxon>Paenibacillaceae</taxon>
        <taxon>Brevibacillus</taxon>
    </lineage>
</organism>
<accession>M8DKX3</accession>
<reference evidence="3 4" key="1">
    <citation type="submission" date="2013-03" db="EMBL/GenBank/DDBJ databases">
        <title>Assembly of a new bacterial strain Brevibacillus borstelensis AK1.</title>
        <authorList>
            <person name="Rajan I."/>
            <person name="PoliReddy D."/>
            <person name="Sugumar T."/>
            <person name="Rathinam K."/>
            <person name="Alqarawi S."/>
            <person name="Khalil A.B."/>
            <person name="Sivakumar N."/>
        </authorList>
    </citation>
    <scope>NUCLEOTIDE SEQUENCE [LARGE SCALE GENOMIC DNA]</scope>
    <source>
        <strain evidence="3 4">AK1</strain>
    </source>
</reference>
<dbReference type="EMBL" id="APBN01000001">
    <property type="protein sequence ID" value="EMT54293.1"/>
    <property type="molecule type" value="Genomic_DNA"/>
</dbReference>
<proteinExistence type="inferred from homology"/>
<name>M8DKX3_9BACL</name>
<dbReference type="NCBIfam" id="TIGR00252">
    <property type="entry name" value="YraN family protein"/>
    <property type="match status" value="1"/>
</dbReference>
<dbReference type="CDD" id="cd20736">
    <property type="entry name" value="PoNe_Nuclease"/>
    <property type="match status" value="1"/>
</dbReference>
<keyword evidence="4" id="KW-1185">Reference proteome</keyword>
<evidence type="ECO:0000313" key="3">
    <source>
        <dbReference type="EMBL" id="EMT54293.1"/>
    </source>
</evidence>
<dbReference type="HAMAP" id="MF_00048">
    <property type="entry name" value="UPF0102"/>
    <property type="match status" value="1"/>
</dbReference>
<dbReference type="Gene3D" id="3.40.1350.10">
    <property type="match status" value="1"/>
</dbReference>
<dbReference type="Pfam" id="PF02021">
    <property type="entry name" value="UPF0102"/>
    <property type="match status" value="1"/>
</dbReference>
<dbReference type="NCBIfam" id="NF009150">
    <property type="entry name" value="PRK12497.1-3"/>
    <property type="match status" value="1"/>
</dbReference>
<dbReference type="SUPFAM" id="SSF52980">
    <property type="entry name" value="Restriction endonuclease-like"/>
    <property type="match status" value="1"/>
</dbReference>
<protein>
    <recommendedName>
        <fullName evidence="2">UPF0102 protein I532_01765</fullName>
    </recommendedName>
</protein>